<evidence type="ECO:0000256" key="1">
    <source>
        <dbReference type="SAM" id="MobiDB-lite"/>
    </source>
</evidence>
<keyword evidence="3" id="KW-1185">Reference proteome</keyword>
<protein>
    <submittedName>
        <fullName evidence="2">Uncharacterized protein</fullName>
    </submittedName>
</protein>
<gene>
    <name evidence="2" type="ORF">OXX778_LOCUS20427</name>
</gene>
<name>A0A814MZT5_9BILA</name>
<feature type="non-terminal residue" evidence="2">
    <location>
        <position position="41"/>
    </location>
</feature>
<feature type="region of interest" description="Disordered" evidence="1">
    <location>
        <begin position="1"/>
        <end position="26"/>
    </location>
</feature>
<evidence type="ECO:0000313" key="2">
    <source>
        <dbReference type="EMBL" id="CAF1085960.1"/>
    </source>
</evidence>
<reference evidence="2" key="1">
    <citation type="submission" date="2021-02" db="EMBL/GenBank/DDBJ databases">
        <authorList>
            <person name="Nowell W R."/>
        </authorList>
    </citation>
    <scope>NUCLEOTIDE SEQUENCE</scope>
    <source>
        <strain evidence="2">Ploen Becks lab</strain>
    </source>
</reference>
<feature type="compositionally biased region" description="Polar residues" evidence="1">
    <location>
        <begin position="1"/>
        <end position="25"/>
    </location>
</feature>
<evidence type="ECO:0000313" key="3">
    <source>
        <dbReference type="Proteomes" id="UP000663879"/>
    </source>
</evidence>
<dbReference type="AlphaFoldDB" id="A0A814MZT5"/>
<dbReference type="EMBL" id="CAJNOC010006790">
    <property type="protein sequence ID" value="CAF1085960.1"/>
    <property type="molecule type" value="Genomic_DNA"/>
</dbReference>
<proteinExistence type="predicted"/>
<comment type="caution">
    <text evidence="2">The sequence shown here is derived from an EMBL/GenBank/DDBJ whole genome shotgun (WGS) entry which is preliminary data.</text>
</comment>
<accession>A0A814MZT5</accession>
<dbReference type="Proteomes" id="UP000663879">
    <property type="component" value="Unassembled WGS sequence"/>
</dbReference>
<organism evidence="2 3">
    <name type="scientific">Brachionus calyciflorus</name>
    <dbReference type="NCBI Taxonomy" id="104777"/>
    <lineage>
        <taxon>Eukaryota</taxon>
        <taxon>Metazoa</taxon>
        <taxon>Spiralia</taxon>
        <taxon>Gnathifera</taxon>
        <taxon>Rotifera</taxon>
        <taxon>Eurotatoria</taxon>
        <taxon>Monogononta</taxon>
        <taxon>Pseudotrocha</taxon>
        <taxon>Ploima</taxon>
        <taxon>Brachionidae</taxon>
        <taxon>Brachionus</taxon>
    </lineage>
</organism>
<sequence length="41" mass="4464">MNNESSNLDESVSTEPECSIAQTISGIPKTTELETLYSSKE</sequence>